<evidence type="ECO:0000313" key="9">
    <source>
        <dbReference type="EMBL" id="MBO0937451.1"/>
    </source>
</evidence>
<organism evidence="9 10">
    <name type="scientific">Fibrella rubiginis</name>
    <dbReference type="NCBI Taxonomy" id="2817060"/>
    <lineage>
        <taxon>Bacteria</taxon>
        <taxon>Pseudomonadati</taxon>
        <taxon>Bacteroidota</taxon>
        <taxon>Cytophagia</taxon>
        <taxon>Cytophagales</taxon>
        <taxon>Spirosomataceae</taxon>
        <taxon>Fibrella</taxon>
    </lineage>
</organism>
<dbReference type="InterPro" id="IPR050250">
    <property type="entry name" value="Macrolide_Exporter_MacB"/>
</dbReference>
<sequence length="803" mass="87781">MLSNYFKIAWRNLRKQPGFTLINIIGLAAGLVSFAFIALWVNDELSYDRFNQHYGRVVRLLRLETAETSGLPSAQTGAITAQVFKAKFAEIEHTVRLRKHAEEIVHMGRTQRLQPTILLTEPSFFSVFSYRLSKGDPQTALQRPYTIVLTESTARLYFGDTDPMGKVLTISMYDSTGRGAQYTVTGVCPDPPRNAHFTFTMLGSIATAEAAHPELIAAEGWTETKFYTYFLLREGVDAEAFSAKVARFQPDVSNRSANAERVAQRFITQPLADIHLRSGADNELAPTGDVKQVYIFATIGLFILLLAGINYTNLATARAADRAREVGVKKVMGATLPELMTQYLTESVLLTLVGLVLAGGLAFLLQPTFTALTNKPLSVFSSPLLLLFLLVVAVALGLLSGLYPALVLASFKPIRVLSGTFKVSTAGNWSRQSLVVVQFVVSLLLIISVLVIHAQMAFVQHKDLGYAKDALLFVRVNGSADVINGYAAFRHDITGSPLVNGVATSNSMIVNGLDVEDAQTTDAQGKPITIRAARLQIDTAYLSVYGVRLLAGQDVGNTTGSDRQRILLNEQAVKQCGWPNAYAALGKPFTLDGRPGTVVGVVRDFHYNSLQHAIEPLAISPNAGYFSRISIRVDPRQISQSVAFLKAKWASHFPDALFDYGFVDSAFDAQYQSETRFATVVNYFSLLASLIACLGLYGLIAYATVQRRKEIGVRKVLGASVASVVGLLSKDFLKLVFIAIVLASPVAWYAMNRWLESFAYRIAIGWWVFVLAGLLAVGVALLTVSFQAIKAALMNPVKSLRSE</sequence>
<reference evidence="9" key="1">
    <citation type="submission" date="2021-03" db="EMBL/GenBank/DDBJ databases">
        <title>Fibrella sp. HMF5335 genome sequencing and assembly.</title>
        <authorList>
            <person name="Kang H."/>
            <person name="Kim H."/>
            <person name="Bae S."/>
            <person name="Joh K."/>
        </authorList>
    </citation>
    <scope>NUCLEOTIDE SEQUENCE</scope>
    <source>
        <strain evidence="9">HMF5335</strain>
    </source>
</reference>
<evidence type="ECO:0000256" key="4">
    <source>
        <dbReference type="ARBA" id="ARBA00022989"/>
    </source>
</evidence>
<dbReference type="InterPro" id="IPR025857">
    <property type="entry name" value="MacB_PCD"/>
</dbReference>
<evidence type="ECO:0000313" key="10">
    <source>
        <dbReference type="Proteomes" id="UP000664034"/>
    </source>
</evidence>
<dbReference type="GO" id="GO:0022857">
    <property type="term" value="F:transmembrane transporter activity"/>
    <property type="evidence" value="ECO:0007669"/>
    <property type="project" value="TreeGrafter"/>
</dbReference>
<feature type="transmembrane region" description="Helical" evidence="6">
    <location>
        <begin position="763"/>
        <end position="784"/>
    </location>
</feature>
<feature type="transmembrane region" description="Helical" evidence="6">
    <location>
        <begin position="732"/>
        <end position="751"/>
    </location>
</feature>
<keyword evidence="2" id="KW-1003">Cell membrane</keyword>
<proteinExistence type="predicted"/>
<comment type="subcellular location">
    <subcellularLocation>
        <location evidence="1">Cell membrane</location>
        <topology evidence="1">Multi-pass membrane protein</topology>
    </subcellularLocation>
</comment>
<dbReference type="PANTHER" id="PTHR30572">
    <property type="entry name" value="MEMBRANE COMPONENT OF TRANSPORTER-RELATED"/>
    <property type="match status" value="1"/>
</dbReference>
<feature type="domain" description="ABC3 transporter permease C-terminal" evidence="7">
    <location>
        <begin position="298"/>
        <end position="411"/>
    </location>
</feature>
<feature type="transmembrane region" description="Helical" evidence="6">
    <location>
        <begin position="21"/>
        <end position="41"/>
    </location>
</feature>
<name>A0A939K5P2_9BACT</name>
<feature type="transmembrane region" description="Helical" evidence="6">
    <location>
        <begin position="293"/>
        <end position="314"/>
    </location>
</feature>
<dbReference type="Proteomes" id="UP000664034">
    <property type="component" value="Unassembled WGS sequence"/>
</dbReference>
<dbReference type="AlphaFoldDB" id="A0A939K5P2"/>
<evidence type="ECO:0000256" key="3">
    <source>
        <dbReference type="ARBA" id="ARBA00022692"/>
    </source>
</evidence>
<dbReference type="RefSeq" id="WP_207365009.1">
    <property type="nucleotide sequence ID" value="NZ_JAFMYV010000006.1"/>
</dbReference>
<dbReference type="EMBL" id="JAFMYV010000006">
    <property type="protein sequence ID" value="MBO0937451.1"/>
    <property type="molecule type" value="Genomic_DNA"/>
</dbReference>
<evidence type="ECO:0000256" key="2">
    <source>
        <dbReference type="ARBA" id="ARBA00022475"/>
    </source>
</evidence>
<feature type="transmembrane region" description="Helical" evidence="6">
    <location>
        <begin position="385"/>
        <end position="411"/>
    </location>
</feature>
<feature type="domain" description="ABC3 transporter permease C-terminal" evidence="7">
    <location>
        <begin position="684"/>
        <end position="796"/>
    </location>
</feature>
<keyword evidence="10" id="KW-1185">Reference proteome</keyword>
<feature type="transmembrane region" description="Helical" evidence="6">
    <location>
        <begin position="348"/>
        <end position="365"/>
    </location>
</feature>
<keyword evidence="3 6" id="KW-0812">Transmembrane</keyword>
<feature type="transmembrane region" description="Helical" evidence="6">
    <location>
        <begin position="432"/>
        <end position="452"/>
    </location>
</feature>
<gene>
    <name evidence="9" type="ORF">J2I47_12920</name>
</gene>
<evidence type="ECO:0000259" key="8">
    <source>
        <dbReference type="Pfam" id="PF12704"/>
    </source>
</evidence>
<dbReference type="Pfam" id="PF02687">
    <property type="entry name" value="FtsX"/>
    <property type="match status" value="2"/>
</dbReference>
<protein>
    <submittedName>
        <fullName evidence="9">ABC transporter permease</fullName>
    </submittedName>
</protein>
<feature type="transmembrane region" description="Helical" evidence="6">
    <location>
        <begin position="683"/>
        <end position="705"/>
    </location>
</feature>
<dbReference type="InterPro" id="IPR003838">
    <property type="entry name" value="ABC3_permease_C"/>
</dbReference>
<dbReference type="GO" id="GO:0005886">
    <property type="term" value="C:plasma membrane"/>
    <property type="evidence" value="ECO:0007669"/>
    <property type="project" value="UniProtKB-SubCell"/>
</dbReference>
<evidence type="ECO:0000256" key="6">
    <source>
        <dbReference type="SAM" id="Phobius"/>
    </source>
</evidence>
<evidence type="ECO:0000256" key="1">
    <source>
        <dbReference type="ARBA" id="ARBA00004651"/>
    </source>
</evidence>
<evidence type="ECO:0000256" key="5">
    <source>
        <dbReference type="ARBA" id="ARBA00023136"/>
    </source>
</evidence>
<dbReference type="Pfam" id="PF12704">
    <property type="entry name" value="MacB_PCD"/>
    <property type="match status" value="1"/>
</dbReference>
<keyword evidence="5 6" id="KW-0472">Membrane</keyword>
<feature type="domain" description="MacB-like periplasmic core" evidence="8">
    <location>
        <begin position="20"/>
        <end position="246"/>
    </location>
</feature>
<comment type="caution">
    <text evidence="9">The sequence shown here is derived from an EMBL/GenBank/DDBJ whole genome shotgun (WGS) entry which is preliminary data.</text>
</comment>
<accession>A0A939K5P2</accession>
<evidence type="ECO:0000259" key="7">
    <source>
        <dbReference type="Pfam" id="PF02687"/>
    </source>
</evidence>
<keyword evidence="4 6" id="KW-1133">Transmembrane helix</keyword>
<dbReference type="PANTHER" id="PTHR30572:SF18">
    <property type="entry name" value="ABC-TYPE MACROLIDE FAMILY EXPORT SYSTEM PERMEASE COMPONENT 2"/>
    <property type="match status" value="1"/>
</dbReference>